<sequence length="69" mass="8207">MKNSDELKKDLLNLEPIFNTYQSCLNEIQAHGYRDFKELCEVLFAYEYLPFIQAIKNSEPHTLQFILTH</sequence>
<evidence type="ECO:0000313" key="1">
    <source>
        <dbReference type="EMBL" id="AZI21528.1"/>
    </source>
</evidence>
<dbReference type="RefSeq" id="WP_124785702.1">
    <property type="nucleotide sequence ID" value="NZ_CP034172.1"/>
</dbReference>
<dbReference type="AlphaFoldDB" id="A0A3G8WML6"/>
<reference evidence="2" key="1">
    <citation type="submission" date="2018-11" db="EMBL/GenBank/DDBJ databases">
        <title>Proposal to divide the Flavobacteriaceae and reorganize its genera based on Amino Acid Identity values calculated from whole genome sequences.</title>
        <authorList>
            <person name="Nicholson A.C."/>
            <person name="Gulvik C.A."/>
            <person name="Whitney A.M."/>
            <person name="Humrighouse B.W."/>
            <person name="Bell M."/>
            <person name="Holmes B."/>
            <person name="Steigerwalt A.B."/>
            <person name="Villarma A."/>
            <person name="Sheth M."/>
            <person name="Batra D."/>
            <person name="Pryor J."/>
            <person name="Bernardet J.-F."/>
            <person name="Hugo C."/>
            <person name="Kampfer P."/>
            <person name="Newman J.D."/>
            <person name="McQuiston J.R."/>
        </authorList>
    </citation>
    <scope>NUCLEOTIDE SEQUENCE [LARGE SCALE GENOMIC DNA]</scope>
    <source>
        <strain evidence="2">H4753</strain>
        <plasmid evidence="2">unnamed</plasmid>
    </source>
</reference>
<name>A0A3G8WML6_9FLAO</name>
<evidence type="ECO:0000313" key="2">
    <source>
        <dbReference type="Proteomes" id="UP000282297"/>
    </source>
</evidence>
<organism evidence="1 2">
    <name type="scientific">Chryseobacterium taklimakanense</name>
    <dbReference type="NCBI Taxonomy" id="536441"/>
    <lineage>
        <taxon>Bacteria</taxon>
        <taxon>Pseudomonadati</taxon>
        <taxon>Bacteroidota</taxon>
        <taxon>Flavobacteriia</taxon>
        <taxon>Flavobacteriales</taxon>
        <taxon>Weeksellaceae</taxon>
        <taxon>Chryseobacterium group</taxon>
        <taxon>Chryseobacterium</taxon>
    </lineage>
</organism>
<gene>
    <name evidence="1" type="ORF">EIH08_12515</name>
</gene>
<accession>A0A3G8WML6</accession>
<dbReference type="EMBL" id="CP034172">
    <property type="protein sequence ID" value="AZI21528.1"/>
    <property type="molecule type" value="Genomic_DNA"/>
</dbReference>
<geneLocation type="plasmid" evidence="1">
    <name>unnamed</name>
</geneLocation>
<protein>
    <submittedName>
        <fullName evidence="1">Uncharacterized protein</fullName>
    </submittedName>
</protein>
<proteinExistence type="predicted"/>
<keyword evidence="1" id="KW-0614">Plasmid</keyword>
<dbReference type="Proteomes" id="UP000282297">
    <property type="component" value="Plasmid unnamed"/>
</dbReference>